<dbReference type="SMART" id="SM00382">
    <property type="entry name" value="AAA"/>
    <property type="match status" value="1"/>
</dbReference>
<dbReference type="GO" id="GO:0005524">
    <property type="term" value="F:ATP binding"/>
    <property type="evidence" value="ECO:0007669"/>
    <property type="project" value="UniProtKB-KW"/>
</dbReference>
<keyword evidence="2" id="KW-0547">Nucleotide-binding</keyword>
<keyword evidence="6" id="KW-0378">Hydrolase</keyword>
<evidence type="ECO:0000256" key="2">
    <source>
        <dbReference type="ARBA" id="ARBA00022741"/>
    </source>
</evidence>
<evidence type="ECO:0000256" key="4">
    <source>
        <dbReference type="ARBA" id="ARBA00066388"/>
    </source>
</evidence>
<dbReference type="InterPro" id="IPR012340">
    <property type="entry name" value="NA-bd_OB-fold"/>
</dbReference>
<dbReference type="Gene3D" id="3.40.50.300">
    <property type="entry name" value="P-loop containing nucleotide triphosphate hydrolases"/>
    <property type="match status" value="1"/>
</dbReference>
<dbReference type="InterPro" id="IPR013611">
    <property type="entry name" value="Transp-assoc_OB_typ2"/>
</dbReference>
<dbReference type="InterPro" id="IPR003439">
    <property type="entry name" value="ABC_transporter-like_ATP-bd"/>
</dbReference>
<evidence type="ECO:0000259" key="5">
    <source>
        <dbReference type="PROSITE" id="PS50893"/>
    </source>
</evidence>
<sequence length="350" mass="39534">MSKIKMNRLSKAYDGNQVIHNIDMEVGEGELVVLLGPSGSGKTTLLHGIAGLVHMDQGSIYFDDECIDHVPIEKRNAVLVDQSLLLFPHMTLSQNIGFGLKMRGMHKKLIDEKVKKLIALLELGGHENKRPNEISGGQMQRVAIARALAIEPRVLLLDEPFSKLDIVLRKNMQKFVRDLQKKLGITMIMVTHDKEEALSMADKVAVLLDGTIQQFDTPDKVYEKPASRAVADFFGMRNYIEGYVEDGLFITKLGAFRTHHEEGLKLTYVFRPEEIHINHETFEGTLGVIQNRTYLGDKITYEIECKDLILHHITLQHKAFQPGDTVTVNFDFKNAVYFETASENKENATC</sequence>
<dbReference type="GO" id="GO:0015418">
    <property type="term" value="F:ABC-type quaternary ammonium compound transporting activity"/>
    <property type="evidence" value="ECO:0007669"/>
    <property type="project" value="UniProtKB-EC"/>
</dbReference>
<dbReference type="Pfam" id="PF08402">
    <property type="entry name" value="TOBE_2"/>
    <property type="match status" value="1"/>
</dbReference>
<accession>A0A3P7NUV8</accession>
<dbReference type="PANTHER" id="PTHR42781:SF4">
    <property type="entry name" value="SPERMIDINE_PUTRESCINE IMPORT ATP-BINDING PROTEIN POTA"/>
    <property type="match status" value="1"/>
</dbReference>
<organism evidence="6 7">
    <name type="scientific">Petrocella atlantisensis</name>
    <dbReference type="NCBI Taxonomy" id="2173034"/>
    <lineage>
        <taxon>Bacteria</taxon>
        <taxon>Bacillati</taxon>
        <taxon>Bacillota</taxon>
        <taxon>Clostridia</taxon>
        <taxon>Lachnospirales</taxon>
        <taxon>Vallitaleaceae</taxon>
        <taxon>Petrocella</taxon>
    </lineage>
</organism>
<dbReference type="InterPro" id="IPR017871">
    <property type="entry name" value="ABC_transporter-like_CS"/>
</dbReference>
<dbReference type="GO" id="GO:0043190">
    <property type="term" value="C:ATP-binding cassette (ABC) transporter complex"/>
    <property type="evidence" value="ECO:0007669"/>
    <property type="project" value="InterPro"/>
</dbReference>
<dbReference type="AlphaFoldDB" id="A0A3P7NUV8"/>
<reference evidence="6 7" key="1">
    <citation type="submission" date="2018-09" db="EMBL/GenBank/DDBJ databases">
        <authorList>
            <person name="Postec A."/>
        </authorList>
    </citation>
    <scope>NUCLEOTIDE SEQUENCE [LARGE SCALE GENOMIC DNA]</scope>
    <source>
        <strain evidence="6">70B-A</strain>
    </source>
</reference>
<dbReference type="Pfam" id="PF00005">
    <property type="entry name" value="ABC_tran"/>
    <property type="match status" value="1"/>
</dbReference>
<keyword evidence="1" id="KW-0813">Transport</keyword>
<dbReference type="KEGG" id="cbar:PATL70BA_1060"/>
<keyword evidence="7" id="KW-1185">Reference proteome</keyword>
<dbReference type="FunFam" id="3.40.50.300:FF:000425">
    <property type="entry name" value="Probable ABC transporter, ATP-binding subunit"/>
    <property type="match status" value="1"/>
</dbReference>
<dbReference type="SUPFAM" id="SSF52540">
    <property type="entry name" value="P-loop containing nucleoside triphosphate hydrolases"/>
    <property type="match status" value="1"/>
</dbReference>
<dbReference type="GO" id="GO:0016887">
    <property type="term" value="F:ATP hydrolysis activity"/>
    <property type="evidence" value="ECO:0007669"/>
    <property type="project" value="InterPro"/>
</dbReference>
<dbReference type="EC" id="7.6.2.9" evidence="4"/>
<dbReference type="SUPFAM" id="SSF50331">
    <property type="entry name" value="MOP-like"/>
    <property type="match status" value="1"/>
</dbReference>
<protein>
    <recommendedName>
        <fullName evidence="4">ABC-type quaternary amine transporter</fullName>
        <ecNumber evidence="4">7.6.2.9</ecNumber>
    </recommendedName>
</protein>
<feature type="domain" description="ABC transporter" evidence="5">
    <location>
        <begin position="4"/>
        <end position="234"/>
    </location>
</feature>
<dbReference type="InterPro" id="IPR050093">
    <property type="entry name" value="ABC_SmlMolc_Importer"/>
</dbReference>
<name>A0A3P7NUV8_9FIRM</name>
<evidence type="ECO:0000256" key="3">
    <source>
        <dbReference type="ARBA" id="ARBA00022840"/>
    </source>
</evidence>
<dbReference type="InterPro" id="IPR008995">
    <property type="entry name" value="Mo/tungstate-bd_C_term_dom"/>
</dbReference>
<dbReference type="EMBL" id="LR130778">
    <property type="protein sequence ID" value="VDN46934.1"/>
    <property type="molecule type" value="Genomic_DNA"/>
</dbReference>
<dbReference type="Gene3D" id="2.40.50.100">
    <property type="match status" value="1"/>
</dbReference>
<dbReference type="PANTHER" id="PTHR42781">
    <property type="entry name" value="SPERMIDINE/PUTRESCINE IMPORT ATP-BINDING PROTEIN POTA"/>
    <property type="match status" value="1"/>
</dbReference>
<evidence type="ECO:0000256" key="1">
    <source>
        <dbReference type="ARBA" id="ARBA00022448"/>
    </source>
</evidence>
<dbReference type="Proteomes" id="UP000279029">
    <property type="component" value="Chromosome"/>
</dbReference>
<proteinExistence type="predicted"/>
<evidence type="ECO:0000313" key="6">
    <source>
        <dbReference type="EMBL" id="VDN46934.1"/>
    </source>
</evidence>
<dbReference type="PROSITE" id="PS00211">
    <property type="entry name" value="ABC_TRANSPORTER_1"/>
    <property type="match status" value="1"/>
</dbReference>
<dbReference type="InterPro" id="IPR003593">
    <property type="entry name" value="AAA+_ATPase"/>
</dbReference>
<dbReference type="InterPro" id="IPR027417">
    <property type="entry name" value="P-loop_NTPase"/>
</dbReference>
<dbReference type="PROSITE" id="PS50893">
    <property type="entry name" value="ABC_TRANSPORTER_2"/>
    <property type="match status" value="1"/>
</dbReference>
<evidence type="ECO:0000313" key="7">
    <source>
        <dbReference type="Proteomes" id="UP000279029"/>
    </source>
</evidence>
<dbReference type="Gene3D" id="2.40.50.140">
    <property type="entry name" value="Nucleic acid-binding proteins"/>
    <property type="match status" value="1"/>
</dbReference>
<dbReference type="OrthoDB" id="9802264at2"/>
<dbReference type="RefSeq" id="WP_125136352.1">
    <property type="nucleotide sequence ID" value="NZ_LR130778.1"/>
</dbReference>
<gene>
    <name evidence="6" type="primary">potA</name>
    <name evidence="6" type="ORF">PATL70BA_1060</name>
</gene>
<keyword evidence="3 6" id="KW-0067">ATP-binding</keyword>